<dbReference type="KEGG" id="ipa:Isop_2738"/>
<keyword evidence="2" id="KW-0012">Acyltransferase</keyword>
<reference key="1">
    <citation type="submission" date="2010-11" db="EMBL/GenBank/DDBJ databases">
        <title>The complete sequence of chromosome of Isophaera pallida ATCC 43644.</title>
        <authorList>
            <consortium name="US DOE Joint Genome Institute (JGI-PGF)"/>
            <person name="Lucas S."/>
            <person name="Copeland A."/>
            <person name="Lapidus A."/>
            <person name="Bruce D."/>
            <person name="Goodwin L."/>
            <person name="Pitluck S."/>
            <person name="Kyrpides N."/>
            <person name="Mavromatis K."/>
            <person name="Pagani I."/>
            <person name="Ivanova N."/>
            <person name="Saunders E."/>
            <person name="Brettin T."/>
            <person name="Detter J.C."/>
            <person name="Han C."/>
            <person name="Tapia R."/>
            <person name="Land M."/>
            <person name="Hauser L."/>
            <person name="Markowitz V."/>
            <person name="Cheng J.-F."/>
            <person name="Hugenholtz P."/>
            <person name="Woyke T."/>
            <person name="Wu D."/>
            <person name="Eisen J.A."/>
        </authorList>
    </citation>
    <scope>NUCLEOTIDE SEQUENCE</scope>
    <source>
        <strain>ATCC 43644</strain>
    </source>
</reference>
<evidence type="ECO:0000313" key="4">
    <source>
        <dbReference type="EMBL" id="ADV63306.1"/>
    </source>
</evidence>
<sequence length="187" mass="20528">MIQVRPARVQDVPAIHDLIARAAERKLMVRRELRELYETICELMVAVDDSGQVVGCSGLHVFGPDYAELKGVAVEETQRARGVGRRLVAAAHDLAARLGVRTVFTLTQTPAFFEKCGYTVVDRAVLPRDIWSECVRCPFFPECRETALVIPIQVEPLQRNGAVGEDIPRADLGEAVNGVAVHPASRG</sequence>
<dbReference type="SUPFAM" id="SSF55729">
    <property type="entry name" value="Acyl-CoA N-acyltransferases (Nat)"/>
    <property type="match status" value="1"/>
</dbReference>
<evidence type="ECO:0000313" key="5">
    <source>
        <dbReference type="Proteomes" id="UP000008631"/>
    </source>
</evidence>
<dbReference type="Gene3D" id="3.40.630.30">
    <property type="match status" value="1"/>
</dbReference>
<evidence type="ECO:0000256" key="2">
    <source>
        <dbReference type="ARBA" id="ARBA00023315"/>
    </source>
</evidence>
<keyword evidence="1" id="KW-0808">Transferase</keyword>
<gene>
    <name evidence="4" type="ordered locus">Isop_2738</name>
</gene>
<reference evidence="4 5" key="2">
    <citation type="journal article" date="2011" name="Stand. Genomic Sci.">
        <title>Complete genome sequence of Isosphaera pallida type strain (IS1B).</title>
        <authorList>
            <consortium name="US DOE Joint Genome Institute (JGI-PGF)"/>
            <person name="Goker M."/>
            <person name="Cleland D."/>
            <person name="Saunders E."/>
            <person name="Lapidus A."/>
            <person name="Nolan M."/>
            <person name="Lucas S."/>
            <person name="Hammon N."/>
            <person name="Deshpande S."/>
            <person name="Cheng J.F."/>
            <person name="Tapia R."/>
            <person name="Han C."/>
            <person name="Goodwin L."/>
            <person name="Pitluck S."/>
            <person name="Liolios K."/>
            <person name="Pagani I."/>
            <person name="Ivanova N."/>
            <person name="Mavromatis K."/>
            <person name="Pati A."/>
            <person name="Chen A."/>
            <person name="Palaniappan K."/>
            <person name="Land M."/>
            <person name="Hauser L."/>
            <person name="Chang Y.J."/>
            <person name="Jeffries C.D."/>
            <person name="Detter J.C."/>
            <person name="Beck B."/>
            <person name="Woyke T."/>
            <person name="Bristow J."/>
            <person name="Eisen J.A."/>
            <person name="Markowitz V."/>
            <person name="Hugenholtz P."/>
            <person name="Kyrpides N.C."/>
            <person name="Klenk H.P."/>
        </authorList>
    </citation>
    <scope>NUCLEOTIDE SEQUENCE [LARGE SCALE GENOMIC DNA]</scope>
    <source>
        <strain evidence="5">ATCC 43644 / DSM 9630 / IS1B</strain>
    </source>
</reference>
<dbReference type="EMBL" id="CP002353">
    <property type="protein sequence ID" value="ADV63306.1"/>
    <property type="molecule type" value="Genomic_DNA"/>
</dbReference>
<dbReference type="FunCoup" id="E8R0H4">
    <property type="interactions" value="23"/>
</dbReference>
<dbReference type="CDD" id="cd04301">
    <property type="entry name" value="NAT_SF"/>
    <property type="match status" value="1"/>
</dbReference>
<dbReference type="InterPro" id="IPR016181">
    <property type="entry name" value="Acyl_CoA_acyltransferase"/>
</dbReference>
<dbReference type="GO" id="GO:0016747">
    <property type="term" value="F:acyltransferase activity, transferring groups other than amino-acyl groups"/>
    <property type="evidence" value="ECO:0007669"/>
    <property type="project" value="InterPro"/>
</dbReference>
<keyword evidence="5" id="KW-1185">Reference proteome</keyword>
<feature type="domain" description="N-acetyltransferase" evidence="3">
    <location>
        <begin position="2"/>
        <end position="137"/>
    </location>
</feature>
<dbReference type="InParanoid" id="E8R0H4"/>
<dbReference type="STRING" id="575540.Isop_2738"/>
<evidence type="ECO:0000256" key="1">
    <source>
        <dbReference type="ARBA" id="ARBA00022679"/>
    </source>
</evidence>
<proteinExistence type="predicted"/>
<dbReference type="Pfam" id="PF13508">
    <property type="entry name" value="Acetyltransf_7"/>
    <property type="match status" value="1"/>
</dbReference>
<protein>
    <submittedName>
        <fullName evidence="4">GCN5-related N-acetyltransferase</fullName>
    </submittedName>
</protein>
<dbReference type="InterPro" id="IPR050832">
    <property type="entry name" value="Bact_Acetyltransf"/>
</dbReference>
<dbReference type="InterPro" id="IPR000182">
    <property type="entry name" value="GNAT_dom"/>
</dbReference>
<dbReference type="RefSeq" id="WP_013565594.1">
    <property type="nucleotide sequence ID" value="NC_014962.1"/>
</dbReference>
<dbReference type="eggNOG" id="COG1246">
    <property type="taxonomic scope" value="Bacteria"/>
</dbReference>
<evidence type="ECO:0000259" key="3">
    <source>
        <dbReference type="PROSITE" id="PS51186"/>
    </source>
</evidence>
<dbReference type="Proteomes" id="UP000008631">
    <property type="component" value="Chromosome"/>
</dbReference>
<accession>E8R0H4</accession>
<name>E8R0H4_ISOPI</name>
<organism evidence="4 5">
    <name type="scientific">Isosphaera pallida (strain ATCC 43644 / DSM 9630 / IS1B)</name>
    <dbReference type="NCBI Taxonomy" id="575540"/>
    <lineage>
        <taxon>Bacteria</taxon>
        <taxon>Pseudomonadati</taxon>
        <taxon>Planctomycetota</taxon>
        <taxon>Planctomycetia</taxon>
        <taxon>Isosphaerales</taxon>
        <taxon>Isosphaeraceae</taxon>
        <taxon>Isosphaera</taxon>
    </lineage>
</organism>
<dbReference type="NCBIfam" id="NF005840">
    <property type="entry name" value="PRK07757.1"/>
    <property type="match status" value="1"/>
</dbReference>
<dbReference type="HOGENOM" id="CLU_119519_0_0_0"/>
<dbReference type="PANTHER" id="PTHR43877">
    <property type="entry name" value="AMINOALKYLPHOSPHONATE N-ACETYLTRANSFERASE-RELATED-RELATED"/>
    <property type="match status" value="1"/>
</dbReference>
<dbReference type="AlphaFoldDB" id="E8R0H4"/>
<dbReference type="PROSITE" id="PS51186">
    <property type="entry name" value="GNAT"/>
    <property type="match status" value="1"/>
</dbReference>